<evidence type="ECO:0000256" key="2">
    <source>
        <dbReference type="ARBA" id="ARBA00022475"/>
    </source>
</evidence>
<dbReference type="Pfam" id="PF13440">
    <property type="entry name" value="Polysacc_synt_3"/>
    <property type="match status" value="1"/>
</dbReference>
<dbReference type="OrthoDB" id="109075at2"/>
<keyword evidence="3 6" id="KW-0812">Transmembrane</keyword>
<evidence type="ECO:0000313" key="7">
    <source>
        <dbReference type="EMBL" id="GAP19582.1"/>
    </source>
</evidence>
<accession>A0A0M8JQP1</accession>
<feature type="transmembrane region" description="Helical" evidence="6">
    <location>
        <begin position="388"/>
        <end position="408"/>
    </location>
</feature>
<dbReference type="GO" id="GO:0005886">
    <property type="term" value="C:plasma membrane"/>
    <property type="evidence" value="ECO:0007669"/>
    <property type="project" value="UniProtKB-SubCell"/>
</dbReference>
<evidence type="ECO:0000256" key="4">
    <source>
        <dbReference type="ARBA" id="ARBA00022989"/>
    </source>
</evidence>
<feature type="transmembrane region" description="Helical" evidence="6">
    <location>
        <begin position="136"/>
        <end position="156"/>
    </location>
</feature>
<evidence type="ECO:0000256" key="1">
    <source>
        <dbReference type="ARBA" id="ARBA00004651"/>
    </source>
</evidence>
<sequence>MDDLQAEQPEENAAPSAQAQQEQARKDVGFLTDVLKLVSGTGFIQILSLIVSPILGRLFLPEAFGISQNFSSIVAVLAVLAALRYEVTIMLPKAREGSANQLAVSLMFTGISFLILTPILWFGREPIAQLLRSPELAGYLWLAPLSVAVTSVFAALRNWNSRNRKYLRLSAAQVSSEVVADATKLSLGFGGFKSGGSLIAANVVGQVVSTGVLGWQIWRDDGAFIRSSLRWREMMAGIRQYKKFPLYNIWAALLSNASLQMPTFMLSALFSPTVTGFYSLGYRMLRLPVTLISNSIGQVFYQRASRAYYEGSLTRLVAETFNRLVVFGLFPMLLVTLIGKELFVVLFGPEWAEAGVYSQILSLWTFFVFLVAPLSGLTNVLGRNEVSLVLNLVVFVTRVASLAVGGWLQDARLALILFSASGVVTYAVYCLWATRISGVPLRETLRMFFDGMLSSAPFLGVVALFKWVIPLPQASLTVLQVPLQGLLLLAISAVMGAAYYVWALWRDPTLRSALTPMLARLGFRKK</sequence>
<feature type="transmembrane region" description="Helical" evidence="6">
    <location>
        <begin position="447"/>
        <end position="469"/>
    </location>
</feature>
<dbReference type="PATRIC" id="fig|229921.5.peg.1545"/>
<feature type="transmembrane region" description="Helical" evidence="6">
    <location>
        <begin position="481"/>
        <end position="502"/>
    </location>
</feature>
<dbReference type="AlphaFoldDB" id="A0A0M8JQP1"/>
<dbReference type="PANTHER" id="PTHR30250">
    <property type="entry name" value="PST FAMILY PREDICTED COLANIC ACID TRANSPORTER"/>
    <property type="match status" value="1"/>
</dbReference>
<proteinExistence type="predicted"/>
<feature type="transmembrane region" description="Helical" evidence="6">
    <location>
        <begin position="321"/>
        <end position="339"/>
    </location>
</feature>
<comment type="subcellular location">
    <subcellularLocation>
        <location evidence="1">Cell membrane</location>
        <topology evidence="1">Multi-pass membrane protein</topology>
    </subcellularLocation>
</comment>
<protein>
    <submittedName>
        <fullName evidence="7">Membrane protein</fullName>
    </submittedName>
</protein>
<reference evidence="7" key="1">
    <citation type="journal article" date="2015" name="Genome Announc.">
        <title>Draft Genome Sequences of Anaerolinea thermolimosa IMO-1, Bellilinea caldifistulae GOMI-1, Leptolinea tardivitalis YMTK-2, Levilinea saccharolytica KIBI-1, Longilinea arvoryzae KOME-1, Previously Described as Members of the Class Anaerolineae (Chloroflexi).</title>
        <authorList>
            <person name="Matsuura N."/>
            <person name="Tourlousse M.D."/>
            <person name="Ohashi A."/>
            <person name="Hugenholtz P."/>
            <person name="Sekiguchi Y."/>
        </authorList>
    </citation>
    <scope>NUCLEOTIDE SEQUENCE</scope>
    <source>
        <strain evidence="7">KIBI-1</strain>
    </source>
</reference>
<evidence type="ECO:0000256" key="3">
    <source>
        <dbReference type="ARBA" id="ARBA00022692"/>
    </source>
</evidence>
<name>A0A0M8JQP1_9CHLR</name>
<dbReference type="EMBL" id="LGCM01000039">
    <property type="protein sequence ID" value="KPL80760.1"/>
    <property type="molecule type" value="Genomic_DNA"/>
</dbReference>
<dbReference type="PANTHER" id="PTHR30250:SF28">
    <property type="entry name" value="POLYSACCHARIDE BIOSYNTHESIS PROTEIN"/>
    <property type="match status" value="1"/>
</dbReference>
<dbReference type="STRING" id="229921.ADN01_11610"/>
<feature type="transmembrane region" description="Helical" evidence="6">
    <location>
        <begin position="104"/>
        <end position="124"/>
    </location>
</feature>
<keyword evidence="4 6" id="KW-1133">Transmembrane helix</keyword>
<evidence type="ECO:0000256" key="6">
    <source>
        <dbReference type="SAM" id="Phobius"/>
    </source>
</evidence>
<dbReference type="Proteomes" id="UP000050501">
    <property type="component" value="Unassembled WGS sequence"/>
</dbReference>
<gene>
    <name evidence="8" type="ORF">ADN01_11610</name>
    <name evidence="7" type="ORF">LSAC_03492</name>
</gene>
<keyword evidence="9" id="KW-1185">Reference proteome</keyword>
<keyword evidence="2" id="KW-1003">Cell membrane</keyword>
<evidence type="ECO:0000313" key="9">
    <source>
        <dbReference type="Proteomes" id="UP000050501"/>
    </source>
</evidence>
<evidence type="ECO:0000256" key="5">
    <source>
        <dbReference type="ARBA" id="ARBA00023136"/>
    </source>
</evidence>
<reference evidence="8 9" key="2">
    <citation type="submission" date="2015-07" db="EMBL/GenBank/DDBJ databases">
        <title>Genome sequence of Levilinea saccharolytica DSM 16555.</title>
        <authorList>
            <person name="Hemp J."/>
            <person name="Ward L.M."/>
            <person name="Pace L.A."/>
            <person name="Fischer W.W."/>
        </authorList>
    </citation>
    <scope>NUCLEOTIDE SEQUENCE [LARGE SCALE GENOMIC DNA]</scope>
    <source>
        <strain evidence="8 9">KIBI-1</strain>
    </source>
</reference>
<feature type="transmembrane region" description="Helical" evidence="6">
    <location>
        <begin position="414"/>
        <end position="435"/>
    </location>
</feature>
<feature type="transmembrane region" description="Helical" evidence="6">
    <location>
        <begin position="34"/>
        <end position="60"/>
    </location>
</feature>
<organism evidence="7">
    <name type="scientific">Levilinea saccharolytica</name>
    <dbReference type="NCBI Taxonomy" id="229921"/>
    <lineage>
        <taxon>Bacteria</taxon>
        <taxon>Bacillati</taxon>
        <taxon>Chloroflexota</taxon>
        <taxon>Anaerolineae</taxon>
        <taxon>Anaerolineales</taxon>
        <taxon>Anaerolineaceae</taxon>
        <taxon>Levilinea</taxon>
    </lineage>
</organism>
<dbReference type="RefSeq" id="WP_062419851.1">
    <property type="nucleotide sequence ID" value="NZ_BBXZ01000183.1"/>
</dbReference>
<keyword evidence="5 6" id="KW-0472">Membrane</keyword>
<evidence type="ECO:0000313" key="8">
    <source>
        <dbReference type="EMBL" id="KPL80760.1"/>
    </source>
</evidence>
<feature type="transmembrane region" description="Helical" evidence="6">
    <location>
        <begin position="359"/>
        <end position="381"/>
    </location>
</feature>
<dbReference type="EMBL" id="DF967975">
    <property type="protein sequence ID" value="GAP19582.1"/>
    <property type="molecule type" value="Genomic_DNA"/>
</dbReference>
<dbReference type="InterPro" id="IPR050833">
    <property type="entry name" value="Poly_Biosynth_Transport"/>
</dbReference>
<feature type="transmembrane region" description="Helical" evidence="6">
    <location>
        <begin position="66"/>
        <end position="83"/>
    </location>
</feature>